<evidence type="ECO:0000256" key="1">
    <source>
        <dbReference type="ARBA" id="ARBA00022723"/>
    </source>
</evidence>
<dbReference type="InterPro" id="IPR019734">
    <property type="entry name" value="TPR_rpt"/>
</dbReference>
<dbReference type="PROSITE" id="PS50005">
    <property type="entry name" value="TPR"/>
    <property type="match status" value="2"/>
</dbReference>
<evidence type="ECO:0000313" key="8">
    <source>
        <dbReference type="EMBL" id="CAK9068510.1"/>
    </source>
</evidence>
<dbReference type="InterPro" id="IPR025121">
    <property type="entry name" value="GTPase_HflX_N"/>
</dbReference>
<keyword evidence="3" id="KW-0460">Magnesium</keyword>
<keyword evidence="1" id="KW-0479">Metal-binding</keyword>
<feature type="repeat" description="TPR" evidence="5">
    <location>
        <begin position="1137"/>
        <end position="1170"/>
    </location>
</feature>
<name>A0ABP0P1E3_9DINO</name>
<dbReference type="Gene3D" id="3.40.50.11060">
    <property type="entry name" value="GTPase HflX, N-terminal domain"/>
    <property type="match status" value="1"/>
</dbReference>
<dbReference type="EMBL" id="CAXAMN010022339">
    <property type="protein sequence ID" value="CAK9068510.1"/>
    <property type="molecule type" value="Genomic_DNA"/>
</dbReference>
<keyword evidence="9" id="KW-1185">Reference proteome</keyword>
<dbReference type="PROSITE" id="PS50293">
    <property type="entry name" value="TPR_REGION"/>
    <property type="match status" value="2"/>
</dbReference>
<dbReference type="SMART" id="SM00028">
    <property type="entry name" value="TPR"/>
    <property type="match status" value="4"/>
</dbReference>
<evidence type="ECO:0000256" key="6">
    <source>
        <dbReference type="SAM" id="MobiDB-lite"/>
    </source>
</evidence>
<evidence type="ECO:0000256" key="4">
    <source>
        <dbReference type="ARBA" id="ARBA00023134"/>
    </source>
</evidence>
<keyword evidence="5" id="KW-0802">TPR repeat</keyword>
<comment type="caution">
    <text evidence="8">The sequence shown here is derived from an EMBL/GenBank/DDBJ whole genome shotgun (WGS) entry which is preliminary data.</text>
</comment>
<dbReference type="InterPro" id="IPR006073">
    <property type="entry name" value="GTP-bd"/>
</dbReference>
<dbReference type="Gene3D" id="3.40.50.300">
    <property type="entry name" value="P-loop containing nucleotide triphosphate hydrolases"/>
    <property type="match status" value="1"/>
</dbReference>
<dbReference type="PRINTS" id="PR00326">
    <property type="entry name" value="GTP1OBG"/>
</dbReference>
<proteinExistence type="predicted"/>
<keyword evidence="2" id="KW-0547">Nucleotide-binding</keyword>
<feature type="domain" description="Hflx-type G" evidence="7">
    <location>
        <begin position="353"/>
        <end position="533"/>
    </location>
</feature>
<evidence type="ECO:0000259" key="7">
    <source>
        <dbReference type="PROSITE" id="PS51705"/>
    </source>
</evidence>
<dbReference type="SUPFAM" id="SSF52540">
    <property type="entry name" value="P-loop containing nucleoside triphosphate hydrolases"/>
    <property type="match status" value="1"/>
</dbReference>
<feature type="region of interest" description="Disordered" evidence="6">
    <location>
        <begin position="647"/>
        <end position="668"/>
    </location>
</feature>
<dbReference type="InterPro" id="IPR011990">
    <property type="entry name" value="TPR-like_helical_dom_sf"/>
</dbReference>
<reference evidence="8 9" key="1">
    <citation type="submission" date="2024-02" db="EMBL/GenBank/DDBJ databases">
        <authorList>
            <person name="Chen Y."/>
            <person name="Shah S."/>
            <person name="Dougan E. K."/>
            <person name="Thang M."/>
            <person name="Chan C."/>
        </authorList>
    </citation>
    <scope>NUCLEOTIDE SEQUENCE [LARGE SCALE GENOMIC DNA]</scope>
</reference>
<dbReference type="Gene3D" id="1.25.40.10">
    <property type="entry name" value="Tetratricopeptide repeat domain"/>
    <property type="match status" value="3"/>
</dbReference>
<dbReference type="Proteomes" id="UP001642484">
    <property type="component" value="Unassembled WGS sequence"/>
</dbReference>
<dbReference type="Pfam" id="PF00515">
    <property type="entry name" value="TPR_1"/>
    <property type="match status" value="1"/>
</dbReference>
<feature type="compositionally biased region" description="Polar residues" evidence="6">
    <location>
        <begin position="850"/>
        <end position="869"/>
    </location>
</feature>
<protein>
    <recommendedName>
        <fullName evidence="7">Hflx-type G domain-containing protein</fullName>
    </recommendedName>
</protein>
<sequence length="1263" mass="141366">MILGPTAVVPRRTPPRRTPLWRTVKRWFSYEDTLAYRLHGPKPLAVVVHPVVTAGKSTWGKPWPQILWDAEEALGLARANRWDLLPGPNETPHGGWDDEAFATAEAQDLLRRQQSGAWTAPEGWHLDRGEEESDDEYDVHEAAWQNGVIKRQFAETTVVKVRLIDSNTYFGKGKVAELAMYIAQNPCDYLFVNTTLTPTQSRNLETVLNNAVAAGDAQQRRDENRGIPPGTKFPGLEVIDRNRLVLEIFNLRARTPQAKVQVALARLEYMKGRLSLCTKKQMKDTIRLLQQEVGPFKEVQGYPNNVYAQYHYETSPFETEKSLLRQAELRFKKMLETEKKVRKKARENREGVPTIGIVGYTNAGKTSLMNRLTDAGLRERDLLFQTLDTTMRRVKLPSGGHAIIADSIGFIQHLPHNLFAAFQATLEEIIDCDVLLHVRDIAHPQRTMQKDIVLKTLRSAGMSEQKLQSSVIEVWNKIDLLKAMSFVPPEAVPVCAEQSSPCDFDHELNLRRADGTGVNDLLQVLDAVIAAQVDKQCRTVEFPQDVMAQAMSFLNRHGSIQEETLEIDDSDAPMVRLEVLMPAVAWRRWANELQTWRSTAWATGYALGAWHLGLGPGSPAVKESKMAGWPLLPQQVEAGNDSKVLAASEGSEDGDNTQDVGGAEGMSAGTMSRRLRKLAREILELVRLETGGASDEDGDAVTALHTFWKLRDKVTKLARPRRRDPGYSDPDDPGGPLEQLSVAQLVRELAKEFLQLSDEATCGEGRYDCEPTYLGDDEGDLTIWREIVEAAKGPAFQLTTGKDAATDVRQILLATRGLERRHEINSRNDQNSLDMATVCGTDSVHLTRPTGLSTGQAASNAGHPQQVSDGGTWEDHEGPKGRSQLEGVLQMIDKGHRVCTRGHPLVECLDHCKQLHRCSSCSSYIGLFGVLRCHQCGYDLCAKCRYGPVALGAKMLRTKEENEAILQHIEKALQMHQESGDIDADITGKLWVTHGEINEALGNHKEAIQNYDKAIELNPEYCVAVFRRGRSKRALGRYEEAIMAIQDYDKAIELDPNDAAMTFFARGPRHALGRYEEAIEDFYKDIDELDPNDAETFFSRNPTLQEAIEDLEKAFELEEAIKDYDYDKAIELDPNDAVAFRNRGYSKQSLHQHQEAIKDYDKAIELDPNDAVAFRNRGYCKQIVGRDEEAIQDYDKAIAMAFRRRAECKQSAEAIEDRTMLRHSSPVVPASISLAGTRRPSRTSSGPMSCVGESVVPRRRTPP</sequence>
<dbReference type="InterPro" id="IPR042108">
    <property type="entry name" value="GTPase_HflX_N_sf"/>
</dbReference>
<dbReference type="Pfam" id="PF13167">
    <property type="entry name" value="GTP-bdg_N"/>
    <property type="match status" value="1"/>
</dbReference>
<dbReference type="Pfam" id="PF13181">
    <property type="entry name" value="TPR_8"/>
    <property type="match status" value="2"/>
</dbReference>
<dbReference type="PANTHER" id="PTHR10229:SF0">
    <property type="entry name" value="GTP-BINDING PROTEIN 6-RELATED"/>
    <property type="match status" value="1"/>
</dbReference>
<feature type="region of interest" description="Disordered" evidence="6">
    <location>
        <begin position="1230"/>
        <end position="1263"/>
    </location>
</feature>
<evidence type="ECO:0000256" key="3">
    <source>
        <dbReference type="ARBA" id="ARBA00022842"/>
    </source>
</evidence>
<keyword evidence="4" id="KW-0342">GTP-binding</keyword>
<organism evidence="8 9">
    <name type="scientific">Durusdinium trenchii</name>
    <dbReference type="NCBI Taxonomy" id="1381693"/>
    <lineage>
        <taxon>Eukaryota</taxon>
        <taxon>Sar</taxon>
        <taxon>Alveolata</taxon>
        <taxon>Dinophyceae</taxon>
        <taxon>Suessiales</taxon>
        <taxon>Symbiodiniaceae</taxon>
        <taxon>Durusdinium</taxon>
    </lineage>
</organism>
<evidence type="ECO:0000256" key="5">
    <source>
        <dbReference type="PROSITE-ProRule" id="PRU00339"/>
    </source>
</evidence>
<dbReference type="InterPro" id="IPR030394">
    <property type="entry name" value="G_HFLX_dom"/>
</dbReference>
<feature type="repeat" description="TPR" evidence="5">
    <location>
        <begin position="988"/>
        <end position="1021"/>
    </location>
</feature>
<dbReference type="PROSITE" id="PS51705">
    <property type="entry name" value="G_HFLX"/>
    <property type="match status" value="1"/>
</dbReference>
<evidence type="ECO:0000256" key="2">
    <source>
        <dbReference type="ARBA" id="ARBA00022741"/>
    </source>
</evidence>
<gene>
    <name evidence="8" type="ORF">CCMP2556_LOCUS33648</name>
</gene>
<dbReference type="PANTHER" id="PTHR10229">
    <property type="entry name" value="GTP-BINDING PROTEIN HFLX"/>
    <property type="match status" value="1"/>
</dbReference>
<feature type="region of interest" description="Disordered" evidence="6">
    <location>
        <begin position="850"/>
        <end position="881"/>
    </location>
</feature>
<dbReference type="InterPro" id="IPR027417">
    <property type="entry name" value="P-loop_NTPase"/>
</dbReference>
<evidence type="ECO:0000313" key="9">
    <source>
        <dbReference type="Proteomes" id="UP001642484"/>
    </source>
</evidence>
<dbReference type="Pfam" id="PF01926">
    <property type="entry name" value="MMR_HSR1"/>
    <property type="match status" value="1"/>
</dbReference>
<dbReference type="InterPro" id="IPR016496">
    <property type="entry name" value="GTPase_HflX"/>
</dbReference>
<accession>A0ABP0P1E3</accession>
<dbReference type="CDD" id="cd01878">
    <property type="entry name" value="HflX"/>
    <property type="match status" value="1"/>
</dbReference>
<dbReference type="SUPFAM" id="SSF48452">
    <property type="entry name" value="TPR-like"/>
    <property type="match status" value="1"/>
</dbReference>